<evidence type="ECO:0008006" key="4">
    <source>
        <dbReference type="Google" id="ProtNLM"/>
    </source>
</evidence>
<evidence type="ECO:0000313" key="3">
    <source>
        <dbReference type="Proteomes" id="UP000325122"/>
    </source>
</evidence>
<dbReference type="EMBL" id="VWOJ01000002">
    <property type="protein sequence ID" value="KAA5804070.1"/>
    <property type="molecule type" value="Genomic_DNA"/>
</dbReference>
<organism evidence="2 3">
    <name type="scientific">Alkalicaulis satelles</name>
    <dbReference type="NCBI Taxonomy" id="2609175"/>
    <lineage>
        <taxon>Bacteria</taxon>
        <taxon>Pseudomonadati</taxon>
        <taxon>Pseudomonadota</taxon>
        <taxon>Alphaproteobacteria</taxon>
        <taxon>Maricaulales</taxon>
        <taxon>Maricaulaceae</taxon>
        <taxon>Alkalicaulis</taxon>
    </lineage>
</organism>
<comment type="caution">
    <text evidence="2">The sequence shown here is derived from an EMBL/GenBank/DDBJ whole genome shotgun (WGS) entry which is preliminary data.</text>
</comment>
<reference evidence="2 3" key="1">
    <citation type="submission" date="2019-09" db="EMBL/GenBank/DDBJ databases">
        <authorList>
            <person name="Kevbrin V."/>
            <person name="Grouzdev D.S."/>
        </authorList>
    </citation>
    <scope>NUCLEOTIDE SEQUENCE [LARGE SCALE GENOMIC DNA]</scope>
    <source>
        <strain evidence="2 3">G-192</strain>
    </source>
</reference>
<keyword evidence="1" id="KW-1133">Transmembrane helix</keyword>
<protein>
    <recommendedName>
        <fullName evidence="4">LPS export ABC transporter periplasmic protein LptC</fullName>
    </recommendedName>
</protein>
<keyword evidence="1" id="KW-0472">Membrane</keyword>
<accession>A0A5M6ZIC7</accession>
<evidence type="ECO:0000256" key="1">
    <source>
        <dbReference type="SAM" id="Phobius"/>
    </source>
</evidence>
<proteinExistence type="predicted"/>
<dbReference type="AlphaFoldDB" id="A0A5M6ZIC7"/>
<sequence length="218" mass="22725">MTSAAATHDSLIGERRARSLAGARAQTVRIRLLRAALLIAMAAVAGNAIVQAVLSGARASSEPAFAPASDAERITNPRFTGRDRAGTPFVVIADAAVRRLGGVTPLTDLERPALSYAWLEGADDGSQALAETGVFDEAAETLFLRTNVRFTTPTGYSFNAPSARISLREGTVSGDEGVSGTAPWGGVRADAFEVQDGANRVILTGDVRTRIYPGGEAP</sequence>
<name>A0A5M6ZIC7_9PROT</name>
<feature type="transmembrane region" description="Helical" evidence="1">
    <location>
        <begin position="32"/>
        <end position="54"/>
    </location>
</feature>
<gene>
    <name evidence="2" type="ORF">F1654_09855</name>
</gene>
<evidence type="ECO:0000313" key="2">
    <source>
        <dbReference type="EMBL" id="KAA5804070.1"/>
    </source>
</evidence>
<dbReference type="Proteomes" id="UP000325122">
    <property type="component" value="Unassembled WGS sequence"/>
</dbReference>
<dbReference type="RefSeq" id="WP_150023337.1">
    <property type="nucleotide sequence ID" value="NZ_VWOJ01000002.1"/>
</dbReference>
<keyword evidence="1" id="KW-0812">Transmembrane</keyword>
<keyword evidence="3" id="KW-1185">Reference proteome</keyword>